<keyword evidence="3" id="KW-1185">Reference proteome</keyword>
<dbReference type="EMBL" id="BMYX01000031">
    <property type="protein sequence ID" value="GGY29634.1"/>
    <property type="molecule type" value="Genomic_DNA"/>
</dbReference>
<evidence type="ECO:0000313" key="2">
    <source>
        <dbReference type="EMBL" id="GGY29634.1"/>
    </source>
</evidence>
<name>A0A918UC69_9NEIS</name>
<dbReference type="SUPFAM" id="SSF160214">
    <property type="entry name" value="FlaG-like"/>
    <property type="match status" value="1"/>
</dbReference>
<feature type="region of interest" description="Disordered" evidence="1">
    <location>
        <begin position="21"/>
        <end position="82"/>
    </location>
</feature>
<dbReference type="Proteomes" id="UP000645257">
    <property type="component" value="Unassembled WGS sequence"/>
</dbReference>
<dbReference type="AlphaFoldDB" id="A0A918UC69"/>
<dbReference type="InterPro" id="IPR005186">
    <property type="entry name" value="FlaG"/>
</dbReference>
<feature type="compositionally biased region" description="Basic and acidic residues" evidence="1">
    <location>
        <begin position="72"/>
        <end position="82"/>
    </location>
</feature>
<sequence length="169" mass="17968">MEVIMQVSTLVNPVLPQAAQRLSVDSDPAAAQTDAKPVVTQSPVAVTAPSSSPRSENEANAQKQQNDASRSPVDEKSLNKSIEKLNNSAKMFNAELEFSVDSTSGRQVVKVIDKSTQTVIRQIPSEEAINMSEALDKLSRPSAGQSSPDESKSAAALETFKGLLVSDKA</sequence>
<evidence type="ECO:0008006" key="4">
    <source>
        <dbReference type="Google" id="ProtNLM"/>
    </source>
</evidence>
<dbReference type="Gene3D" id="3.30.160.170">
    <property type="entry name" value="FlaG-like"/>
    <property type="match status" value="1"/>
</dbReference>
<dbReference type="InterPro" id="IPR035924">
    <property type="entry name" value="FlaG-like_sf"/>
</dbReference>
<evidence type="ECO:0000313" key="3">
    <source>
        <dbReference type="Proteomes" id="UP000645257"/>
    </source>
</evidence>
<feature type="compositionally biased region" description="Low complexity" evidence="1">
    <location>
        <begin position="42"/>
        <end position="54"/>
    </location>
</feature>
<organism evidence="2 3">
    <name type="scientific">Paludibacterium paludis</name>
    <dbReference type="NCBI Taxonomy" id="1225769"/>
    <lineage>
        <taxon>Bacteria</taxon>
        <taxon>Pseudomonadati</taxon>
        <taxon>Pseudomonadota</taxon>
        <taxon>Betaproteobacteria</taxon>
        <taxon>Neisseriales</taxon>
        <taxon>Chromobacteriaceae</taxon>
        <taxon>Paludibacterium</taxon>
    </lineage>
</organism>
<dbReference type="Pfam" id="PF03646">
    <property type="entry name" value="FlaG"/>
    <property type="match status" value="1"/>
</dbReference>
<proteinExistence type="predicted"/>
<dbReference type="PANTHER" id="PTHR37166:SF1">
    <property type="entry name" value="PROTEIN FLAG"/>
    <property type="match status" value="1"/>
</dbReference>
<feature type="region of interest" description="Disordered" evidence="1">
    <location>
        <begin position="132"/>
        <end position="155"/>
    </location>
</feature>
<reference evidence="2" key="2">
    <citation type="submission" date="2020-09" db="EMBL/GenBank/DDBJ databases">
        <authorList>
            <person name="Sun Q."/>
            <person name="Kim S."/>
        </authorList>
    </citation>
    <scope>NUCLEOTIDE SEQUENCE</scope>
    <source>
        <strain evidence="2">KCTC 32182</strain>
    </source>
</reference>
<feature type="compositionally biased region" description="Polar residues" evidence="1">
    <location>
        <begin position="58"/>
        <end position="69"/>
    </location>
</feature>
<accession>A0A918UC69</accession>
<protein>
    <recommendedName>
        <fullName evidence="4">Flagellar protein FlaG</fullName>
    </recommendedName>
</protein>
<dbReference type="PANTHER" id="PTHR37166">
    <property type="entry name" value="PROTEIN FLAG"/>
    <property type="match status" value="1"/>
</dbReference>
<evidence type="ECO:0000256" key="1">
    <source>
        <dbReference type="SAM" id="MobiDB-lite"/>
    </source>
</evidence>
<comment type="caution">
    <text evidence="2">The sequence shown here is derived from an EMBL/GenBank/DDBJ whole genome shotgun (WGS) entry which is preliminary data.</text>
</comment>
<reference evidence="2" key="1">
    <citation type="journal article" date="2014" name="Int. J. Syst. Evol. Microbiol.">
        <title>Complete genome sequence of Corynebacterium casei LMG S-19264T (=DSM 44701T), isolated from a smear-ripened cheese.</title>
        <authorList>
            <consortium name="US DOE Joint Genome Institute (JGI-PGF)"/>
            <person name="Walter F."/>
            <person name="Albersmeier A."/>
            <person name="Kalinowski J."/>
            <person name="Ruckert C."/>
        </authorList>
    </citation>
    <scope>NUCLEOTIDE SEQUENCE</scope>
    <source>
        <strain evidence="2">KCTC 32182</strain>
    </source>
</reference>
<gene>
    <name evidence="2" type="ORF">GCM10011289_35680</name>
</gene>